<evidence type="ECO:0000256" key="8">
    <source>
        <dbReference type="HAMAP-Rule" id="MF_00181"/>
    </source>
</evidence>
<protein>
    <recommendedName>
        <fullName evidence="8">Probable cytosol aminopeptidase</fullName>
        <ecNumber evidence="8">3.4.11.1</ecNumber>
    </recommendedName>
    <alternativeName>
        <fullName evidence="8">Leucine aminopeptidase</fullName>
        <shortName evidence="8">LAP</shortName>
        <ecNumber evidence="8">3.4.11.10</ecNumber>
    </alternativeName>
    <alternativeName>
        <fullName evidence="8">Leucyl aminopeptidase</fullName>
    </alternativeName>
</protein>
<dbReference type="CDD" id="cd00433">
    <property type="entry name" value="Peptidase_M17"/>
    <property type="match status" value="1"/>
</dbReference>
<evidence type="ECO:0000313" key="10">
    <source>
        <dbReference type="EMBL" id="ATE52534.1"/>
    </source>
</evidence>
<comment type="cofactor">
    <cofactor evidence="8">
        <name>Mn(2+)</name>
        <dbReference type="ChEBI" id="CHEBI:29035"/>
    </cofactor>
    <text evidence="8">Binds 2 manganese ions per subunit.</text>
</comment>
<keyword evidence="6 8" id="KW-0378">Hydrolase</keyword>
<dbReference type="InterPro" id="IPR023042">
    <property type="entry name" value="Peptidase_M17_leu_NH2_pept"/>
</dbReference>
<dbReference type="Gene3D" id="3.40.220.10">
    <property type="entry name" value="Leucine Aminopeptidase, subunit E, domain 1"/>
    <property type="match status" value="1"/>
</dbReference>
<dbReference type="InterPro" id="IPR011356">
    <property type="entry name" value="Leucine_aapep/pepB"/>
</dbReference>
<name>A0A290Z0L1_9PSEU</name>
<evidence type="ECO:0000256" key="3">
    <source>
        <dbReference type="ARBA" id="ARBA00009528"/>
    </source>
</evidence>
<dbReference type="Proteomes" id="UP000218505">
    <property type="component" value="Chromosome"/>
</dbReference>
<dbReference type="RefSeq" id="WP_096491537.1">
    <property type="nucleotide sequence ID" value="NZ_CP023445.1"/>
</dbReference>
<keyword evidence="8" id="KW-0479">Metal-binding</keyword>
<organism evidence="10 11">
    <name type="scientific">Actinosynnema pretiosum</name>
    <dbReference type="NCBI Taxonomy" id="42197"/>
    <lineage>
        <taxon>Bacteria</taxon>
        <taxon>Bacillati</taxon>
        <taxon>Actinomycetota</taxon>
        <taxon>Actinomycetes</taxon>
        <taxon>Pseudonocardiales</taxon>
        <taxon>Pseudonocardiaceae</taxon>
        <taxon>Actinosynnema</taxon>
    </lineage>
</organism>
<keyword evidence="4 8" id="KW-0031">Aminopeptidase</keyword>
<evidence type="ECO:0000313" key="11">
    <source>
        <dbReference type="Proteomes" id="UP000218505"/>
    </source>
</evidence>
<accession>A0A290Z0L1</accession>
<dbReference type="PANTHER" id="PTHR11963">
    <property type="entry name" value="LEUCINE AMINOPEPTIDASE-RELATED"/>
    <property type="match status" value="1"/>
</dbReference>
<feature type="binding site" evidence="8">
    <location>
        <position position="228"/>
    </location>
    <ligand>
        <name>Mn(2+)</name>
        <dbReference type="ChEBI" id="CHEBI:29035"/>
        <label>1</label>
    </ligand>
</feature>
<comment type="function">
    <text evidence="7 8">Presumably involved in the processing and regular turnover of intracellular proteins. Catalyzes the removal of unsubstituted N-terminal amino acids from various peptides.</text>
</comment>
<dbReference type="EC" id="3.4.11.1" evidence="8"/>
<proteinExistence type="inferred from homology"/>
<feature type="active site" evidence="8">
    <location>
        <position position="309"/>
    </location>
</feature>
<dbReference type="HAMAP" id="MF_00181">
    <property type="entry name" value="Cytosol_peptidase_M17"/>
    <property type="match status" value="1"/>
</dbReference>
<evidence type="ECO:0000256" key="2">
    <source>
        <dbReference type="ARBA" id="ARBA00000967"/>
    </source>
</evidence>
<dbReference type="InterPro" id="IPR000819">
    <property type="entry name" value="Peptidase_M17_C"/>
</dbReference>
<dbReference type="SUPFAM" id="SSF53187">
    <property type="entry name" value="Zn-dependent exopeptidases"/>
    <property type="match status" value="1"/>
</dbReference>
<keyword evidence="11" id="KW-1185">Reference proteome</keyword>
<dbReference type="KEGG" id="apre:CNX65_03905"/>
<dbReference type="EMBL" id="CP023445">
    <property type="protein sequence ID" value="ATE52534.1"/>
    <property type="molecule type" value="Genomic_DNA"/>
</dbReference>
<comment type="catalytic activity">
    <reaction evidence="2 8">
        <text>Release of an N-terminal amino acid, preferentially leucine, but not glutamic or aspartic acids.</text>
        <dbReference type="EC" id="3.4.11.10"/>
    </reaction>
</comment>
<dbReference type="GO" id="GO:0006508">
    <property type="term" value="P:proteolysis"/>
    <property type="evidence" value="ECO:0007669"/>
    <property type="project" value="UniProtKB-KW"/>
</dbReference>
<sequence length="455" mass="47317">MHVPLPTPLVAVEVADEPRPGVPPVVLTDDEAGETRKDDEGRWRLGVGGGKPAHWRRAGAALTRELAGSGARFDVELTDAADAESVRAFVLGAVLGGYKFSLTSGDAPERVESLRLVAPDEGYTDVLAAEAFRAHLLASATAFNRDLANAPSNVKDPAWVAAAAVDAARGTPGLQVQVRDEKWLAKRGFGGVLAVGGGSTRPPRLVELTWRGGDGPHVVLVGKGITFDTGGISVKPAEGMHLMRTDMSGGAAVIAAVVALARRGSPVRVTGLVPLAENHVSGSAYRPGDVVRQYGGTTTEIGNTDAEGRLVLADALAYAVDELEPDVLVDVATLTGAMKVALGLRTGGLFSNSDAVAEALAGAGERVGEAWWRMPLLEDHADDVRGQLADLRQTPPGPGGITAALFLREFTGGLPWAHLDIAGPARAEEAHDEVVPGATGFSARTLVEFVEAYKG</sequence>
<comment type="subcellular location">
    <subcellularLocation>
        <location evidence="8">Cytoplasm</location>
    </subcellularLocation>
</comment>
<gene>
    <name evidence="8" type="primary">pepA</name>
    <name evidence="10" type="ORF">CNX65_03905</name>
</gene>
<reference evidence="10" key="1">
    <citation type="submission" date="2017-09" db="EMBL/GenBank/DDBJ databases">
        <title>Complete Genome Sequence of ansamitocin-producing Bacterium Actinosynnema pretiosum X47.</title>
        <authorList>
            <person name="Cao G."/>
            <person name="Zong G."/>
            <person name="Zhong C."/>
            <person name="Fu J."/>
        </authorList>
    </citation>
    <scope>NUCLEOTIDE SEQUENCE [LARGE SCALE GENOMIC DNA]</scope>
    <source>
        <strain evidence="10">X47</strain>
    </source>
</reference>
<feature type="binding site" evidence="8">
    <location>
        <position position="307"/>
    </location>
    <ligand>
        <name>Mn(2+)</name>
        <dbReference type="ChEBI" id="CHEBI:29035"/>
        <label>2</label>
    </ligand>
</feature>
<evidence type="ECO:0000256" key="6">
    <source>
        <dbReference type="ARBA" id="ARBA00022801"/>
    </source>
</evidence>
<dbReference type="Pfam" id="PF00883">
    <property type="entry name" value="Peptidase_M17"/>
    <property type="match status" value="1"/>
</dbReference>
<feature type="active site" evidence="8">
    <location>
        <position position="235"/>
    </location>
</feature>
<dbReference type="PROSITE" id="PS00631">
    <property type="entry name" value="CYTOSOL_AP"/>
    <property type="match status" value="1"/>
</dbReference>
<keyword evidence="5 8" id="KW-0645">Protease</keyword>
<evidence type="ECO:0000256" key="5">
    <source>
        <dbReference type="ARBA" id="ARBA00022670"/>
    </source>
</evidence>
<evidence type="ECO:0000256" key="7">
    <source>
        <dbReference type="ARBA" id="ARBA00049972"/>
    </source>
</evidence>
<dbReference type="AlphaFoldDB" id="A0A290Z0L1"/>
<evidence type="ECO:0000259" key="9">
    <source>
        <dbReference type="PROSITE" id="PS00631"/>
    </source>
</evidence>
<feature type="domain" description="Cytosol aminopeptidase" evidence="9">
    <location>
        <begin position="303"/>
        <end position="310"/>
    </location>
</feature>
<dbReference type="GO" id="GO:0030145">
    <property type="term" value="F:manganese ion binding"/>
    <property type="evidence" value="ECO:0007669"/>
    <property type="project" value="UniProtKB-UniRule"/>
</dbReference>
<keyword evidence="8" id="KW-0963">Cytoplasm</keyword>
<comment type="catalytic activity">
    <reaction evidence="1 8">
        <text>Release of an N-terminal amino acid, Xaa-|-Yaa-, in which Xaa is preferably Leu, but may be other amino acids including Pro although not Arg or Lys, and Yaa may be Pro. Amino acid amides and methyl esters are also readily hydrolyzed, but rates on arylamides are exceedingly low.</text>
        <dbReference type="EC" id="3.4.11.1"/>
    </reaction>
</comment>
<dbReference type="PRINTS" id="PR00481">
    <property type="entry name" value="LAMNOPPTDASE"/>
</dbReference>
<feature type="binding site" evidence="8">
    <location>
        <position position="307"/>
    </location>
    <ligand>
        <name>Mn(2+)</name>
        <dbReference type="ChEBI" id="CHEBI:29035"/>
        <label>1</label>
    </ligand>
</feature>
<evidence type="ECO:0000256" key="4">
    <source>
        <dbReference type="ARBA" id="ARBA00022438"/>
    </source>
</evidence>
<feature type="binding site" evidence="8">
    <location>
        <position position="246"/>
    </location>
    <ligand>
        <name>Mn(2+)</name>
        <dbReference type="ChEBI" id="CHEBI:29035"/>
        <label>2</label>
    </ligand>
</feature>
<feature type="binding site" evidence="8">
    <location>
        <position position="305"/>
    </location>
    <ligand>
        <name>Mn(2+)</name>
        <dbReference type="ChEBI" id="CHEBI:29035"/>
        <label>1</label>
    </ligand>
</feature>
<dbReference type="EC" id="3.4.11.10" evidence="8"/>
<dbReference type="Gene3D" id="3.40.630.10">
    <property type="entry name" value="Zn peptidases"/>
    <property type="match status" value="1"/>
</dbReference>
<dbReference type="GO" id="GO:0070006">
    <property type="term" value="F:metalloaminopeptidase activity"/>
    <property type="evidence" value="ECO:0007669"/>
    <property type="project" value="InterPro"/>
</dbReference>
<dbReference type="InterPro" id="IPR043472">
    <property type="entry name" value="Macro_dom-like"/>
</dbReference>
<dbReference type="PANTHER" id="PTHR11963:SF23">
    <property type="entry name" value="CYTOSOL AMINOPEPTIDASE"/>
    <property type="match status" value="1"/>
</dbReference>
<keyword evidence="8" id="KW-0464">Manganese</keyword>
<evidence type="ECO:0000256" key="1">
    <source>
        <dbReference type="ARBA" id="ARBA00000135"/>
    </source>
</evidence>
<comment type="similarity">
    <text evidence="3 8">Belongs to the peptidase M17 family.</text>
</comment>
<feature type="binding site" evidence="8">
    <location>
        <position position="223"/>
    </location>
    <ligand>
        <name>Mn(2+)</name>
        <dbReference type="ChEBI" id="CHEBI:29035"/>
        <label>2</label>
    </ligand>
</feature>
<dbReference type="GO" id="GO:0005737">
    <property type="term" value="C:cytoplasm"/>
    <property type="evidence" value="ECO:0007669"/>
    <property type="project" value="UniProtKB-SubCell"/>
</dbReference>
<feature type="binding site" evidence="8">
    <location>
        <position position="228"/>
    </location>
    <ligand>
        <name>Mn(2+)</name>
        <dbReference type="ChEBI" id="CHEBI:29035"/>
        <label>2</label>
    </ligand>
</feature>